<dbReference type="PANTHER" id="PTHR35568:SF1">
    <property type="entry name" value="TRANSCRIPTIONAL REGULATOR DAUR"/>
    <property type="match status" value="1"/>
</dbReference>
<dbReference type="OrthoDB" id="9796595at2"/>
<evidence type="ECO:0000313" key="4">
    <source>
        <dbReference type="Proteomes" id="UP000006316"/>
    </source>
</evidence>
<sequence>MSNHIPSQLQPYIQLVEFLGCVLGNQCEVVLHDVRNIENSIVAIKNSHISNRKVGGSLTDLALKILKNKSYVEKDYLLNYSGKTHEGKIVRSSTFFIKDDLGNVVGLLCFNMDLSKMVETRNLLDSLINGAFEVSSNGLDLNGRTPGDIENPIEDFHTSIEELTTSIILKTLSETTISPDRMSADEKIEVVKQLNEKGVFLIKGAVSEVALYLKTSEATVYRYLNKLDTKQQNGKFINELQH</sequence>
<evidence type="ECO:0000259" key="1">
    <source>
        <dbReference type="Pfam" id="PF08348"/>
    </source>
</evidence>
<dbReference type="RefSeq" id="WP_007083145.1">
    <property type="nucleotide sequence ID" value="NZ_AJLS01000003.1"/>
</dbReference>
<evidence type="ECO:0000259" key="2">
    <source>
        <dbReference type="Pfam" id="PF13309"/>
    </source>
</evidence>
<dbReference type="PANTHER" id="PTHR35568">
    <property type="entry name" value="TRANSCRIPTIONAL REGULATOR DAUR"/>
    <property type="match status" value="1"/>
</dbReference>
<dbReference type="STRING" id="1117379.BABA_00510"/>
<dbReference type="Pfam" id="PF08348">
    <property type="entry name" value="PAS_6"/>
    <property type="match status" value="1"/>
</dbReference>
<feature type="domain" description="Transcriptional regulator DauR-like HTH" evidence="2">
    <location>
        <begin position="165"/>
        <end position="225"/>
    </location>
</feature>
<dbReference type="InterPro" id="IPR039445">
    <property type="entry name" value="DauR-like_HTH"/>
</dbReference>
<dbReference type="eggNOG" id="COG2964">
    <property type="taxonomic scope" value="Bacteria"/>
</dbReference>
<protein>
    <submittedName>
        <fullName evidence="3">YheO domain-containing protein</fullName>
    </submittedName>
</protein>
<proteinExistence type="predicted"/>
<keyword evidence="4" id="KW-1185">Reference proteome</keyword>
<dbReference type="PATRIC" id="fig|1117379.3.peg.106"/>
<dbReference type="Pfam" id="PF13309">
    <property type="entry name" value="HTH_22"/>
    <property type="match status" value="1"/>
</dbReference>
<dbReference type="InterPro" id="IPR039446">
    <property type="entry name" value="DauR-like"/>
</dbReference>
<gene>
    <name evidence="3" type="ORF">BABA_00510</name>
</gene>
<dbReference type="AlphaFoldDB" id="K6EDU3"/>
<feature type="domain" description="YheO-like" evidence="1">
    <location>
        <begin position="9"/>
        <end position="122"/>
    </location>
</feature>
<comment type="caution">
    <text evidence="3">The sequence shown here is derived from an EMBL/GenBank/DDBJ whole genome shotgun (WGS) entry which is preliminary data.</text>
</comment>
<dbReference type="EMBL" id="AJLS01000003">
    <property type="protein sequence ID" value="EKN71641.1"/>
    <property type="molecule type" value="Genomic_DNA"/>
</dbReference>
<name>K6EDU3_9BACI</name>
<accession>K6EDU3</accession>
<reference evidence="3 4" key="1">
    <citation type="journal article" date="2012" name="Front. Microbiol.">
        <title>Redundancy and modularity in membrane-associated dissimilatory nitrate reduction in Bacillus.</title>
        <authorList>
            <person name="Heylen K."/>
            <person name="Keltjens J."/>
        </authorList>
    </citation>
    <scope>NUCLEOTIDE SEQUENCE [LARGE SCALE GENOMIC DNA]</scope>
    <source>
        <strain evidence="4">LMG 21833T</strain>
    </source>
</reference>
<organism evidence="3 4">
    <name type="scientific">Neobacillus bataviensis LMG 21833</name>
    <dbReference type="NCBI Taxonomy" id="1117379"/>
    <lineage>
        <taxon>Bacteria</taxon>
        <taxon>Bacillati</taxon>
        <taxon>Bacillota</taxon>
        <taxon>Bacilli</taxon>
        <taxon>Bacillales</taxon>
        <taxon>Bacillaceae</taxon>
        <taxon>Neobacillus</taxon>
    </lineage>
</organism>
<evidence type="ECO:0000313" key="3">
    <source>
        <dbReference type="EMBL" id="EKN71641.1"/>
    </source>
</evidence>
<dbReference type="Proteomes" id="UP000006316">
    <property type="component" value="Unassembled WGS sequence"/>
</dbReference>
<dbReference type="InterPro" id="IPR013559">
    <property type="entry name" value="YheO"/>
</dbReference>